<keyword evidence="2" id="KW-1185">Reference proteome</keyword>
<dbReference type="Proteomes" id="UP000018208">
    <property type="component" value="Unassembled WGS sequence"/>
</dbReference>
<dbReference type="RefSeq" id="XP_067765371.1">
    <property type="nucleotide sequence ID" value="XM_067908397.1"/>
</dbReference>
<reference evidence="1 2" key="1">
    <citation type="journal article" date="2014" name="PLoS Genet.">
        <title>The Genome of Spironucleus salmonicida Highlights a Fish Pathogen Adapted to Fluctuating Environments.</title>
        <authorList>
            <person name="Xu F."/>
            <person name="Jerlstrom-Hultqvist J."/>
            <person name="Einarsson E."/>
            <person name="Astvaldsson A."/>
            <person name="Svard S.G."/>
            <person name="Andersson J.O."/>
        </authorList>
    </citation>
    <scope>NUCLEOTIDE SEQUENCE [LARGE SCALE GENOMIC DNA]</scope>
    <source>
        <strain evidence="1 2">ATCC 50377</strain>
    </source>
</reference>
<dbReference type="EMBL" id="AUWU02000004">
    <property type="protein sequence ID" value="KAH0574598.1"/>
    <property type="molecule type" value="Genomic_DNA"/>
</dbReference>
<protein>
    <submittedName>
        <fullName evidence="1">Uncharacterized protein</fullName>
    </submittedName>
</protein>
<organism evidence="1 2">
    <name type="scientific">Spironucleus salmonicida</name>
    <dbReference type="NCBI Taxonomy" id="348837"/>
    <lineage>
        <taxon>Eukaryota</taxon>
        <taxon>Metamonada</taxon>
        <taxon>Diplomonadida</taxon>
        <taxon>Hexamitidae</taxon>
        <taxon>Hexamitinae</taxon>
        <taxon>Spironucleus</taxon>
    </lineage>
</organism>
<gene>
    <name evidence="1" type="ORF">SS50377_24556</name>
</gene>
<proteinExistence type="predicted"/>
<accession>A0A9P8LUN3</accession>
<dbReference type="AlphaFoldDB" id="A0A9P8LUN3"/>
<dbReference type="GeneID" id="94298579"/>
<evidence type="ECO:0000313" key="2">
    <source>
        <dbReference type="Proteomes" id="UP000018208"/>
    </source>
</evidence>
<dbReference type="KEGG" id="ssao:94298579"/>
<name>A0A9P8LUN3_9EUKA</name>
<comment type="caution">
    <text evidence="1">The sequence shown here is derived from an EMBL/GenBank/DDBJ whole genome shotgun (WGS) entry which is preliminary data.</text>
</comment>
<sequence length="290" mass="33678">MICVSFAAMNRSINQRISILSPTPPRRLNNLPFSYSVKIIVTKHVYINEIYANQRLYTKQSINSILVHPLVAACECQPLGLRSLIYENAVNHECDPKYFILSTSVHVAPSIQTHTILNPLDLISITYNQNTVHCQQLRQKVFRLSSQRCTEVSFQLNIVVNSAKISINIFTTVLQLRMLVKSLILIHNSRTPHGSREYKILVNNLYRNLELDIVTLENTMLMVTFSTALRNDLVKTQLPLRYPFRYLILAKHAITICRHYNNYILVRQEINDSIFQFKHIINPAYTCQWY</sequence>
<evidence type="ECO:0000313" key="1">
    <source>
        <dbReference type="EMBL" id="KAH0574598.1"/>
    </source>
</evidence>